<evidence type="ECO:0000313" key="3">
    <source>
        <dbReference type="Proteomes" id="UP000247780"/>
    </source>
</evidence>
<feature type="compositionally biased region" description="Polar residues" evidence="1">
    <location>
        <begin position="46"/>
        <end position="56"/>
    </location>
</feature>
<feature type="compositionally biased region" description="Low complexity" evidence="1">
    <location>
        <begin position="68"/>
        <end position="84"/>
    </location>
</feature>
<feature type="region of interest" description="Disordered" evidence="1">
    <location>
        <begin position="46"/>
        <end position="84"/>
    </location>
</feature>
<dbReference type="RefSeq" id="WP_011633487.1">
    <property type="nucleotide sequence ID" value="NZ_FNYF01000002.1"/>
</dbReference>
<name>A0ABX5M3K9_9PROT</name>
<dbReference type="Proteomes" id="UP000247780">
    <property type="component" value="Unassembled WGS sequence"/>
</dbReference>
<gene>
    <name evidence="2" type="ORF">C8R14_14413</name>
</gene>
<reference evidence="2 3" key="1">
    <citation type="submission" date="2018-04" db="EMBL/GenBank/DDBJ databases">
        <title>Active sludge and wastewater microbial communities from Klosterneuburg, Austria.</title>
        <authorList>
            <person name="Wagner M."/>
        </authorList>
    </citation>
    <scope>NUCLEOTIDE SEQUENCE [LARGE SCALE GENOMIC DNA]</scope>
    <source>
        <strain evidence="2 3">Nm 57</strain>
    </source>
</reference>
<organism evidence="2 3">
    <name type="scientific">Nitrosomonas eutropha</name>
    <dbReference type="NCBI Taxonomy" id="916"/>
    <lineage>
        <taxon>Bacteria</taxon>
        <taxon>Pseudomonadati</taxon>
        <taxon>Pseudomonadota</taxon>
        <taxon>Betaproteobacteria</taxon>
        <taxon>Nitrosomonadales</taxon>
        <taxon>Nitrosomonadaceae</taxon>
        <taxon>Nitrosomonas</taxon>
    </lineage>
</organism>
<evidence type="ECO:0000256" key="1">
    <source>
        <dbReference type="SAM" id="MobiDB-lite"/>
    </source>
</evidence>
<accession>A0ABX5M3K9</accession>
<dbReference type="EMBL" id="QICQ01000044">
    <property type="protein sequence ID" value="PXV74504.1"/>
    <property type="molecule type" value="Genomic_DNA"/>
</dbReference>
<proteinExistence type="predicted"/>
<comment type="caution">
    <text evidence="2">The sequence shown here is derived from an EMBL/GenBank/DDBJ whole genome shotgun (WGS) entry which is preliminary data.</text>
</comment>
<evidence type="ECO:0000313" key="2">
    <source>
        <dbReference type="EMBL" id="PXV74504.1"/>
    </source>
</evidence>
<keyword evidence="3" id="KW-1185">Reference proteome</keyword>
<protein>
    <submittedName>
        <fullName evidence="2">Uncharacterized protein</fullName>
    </submittedName>
</protein>
<sequence length="84" mass="9236">MDAEDGYVRGVHTAPANQSKMVHFETTIVGAHIEANRVYADKGSVSQRQSAVSEKVQNQERDYTPGIQEQTTLGTTETGKQIDQ</sequence>